<sequence>MLNEARWFAPEPEVRHAFSLCQVREAGTPDEWYDLLGVVRVPVDRHAPDKLRAGLLPWALATLAAGEYGFGRYHAGYSTLDEDGEPDKSLAGEDINWSGSGVLVPAEGLTELDGRLG</sequence>
<dbReference type="EMBL" id="FMCT01000003">
    <property type="protein sequence ID" value="SCE89174.1"/>
    <property type="molecule type" value="Genomic_DNA"/>
</dbReference>
<evidence type="ECO:0000313" key="1">
    <source>
        <dbReference type="EMBL" id="SCE89174.1"/>
    </source>
</evidence>
<name>A0A1C4VYT1_9ACTN</name>
<gene>
    <name evidence="1" type="ORF">GA0070563_1035</name>
</gene>
<evidence type="ECO:0000313" key="2">
    <source>
        <dbReference type="Proteomes" id="UP000183585"/>
    </source>
</evidence>
<proteinExistence type="predicted"/>
<dbReference type="STRING" id="47853.TK50_07750"/>
<keyword evidence="2" id="KW-1185">Reference proteome</keyword>
<reference evidence="2" key="1">
    <citation type="submission" date="2016-06" db="EMBL/GenBank/DDBJ databases">
        <authorList>
            <person name="Varghese N."/>
            <person name="Submissions Spin"/>
        </authorList>
    </citation>
    <scope>NUCLEOTIDE SEQUENCE [LARGE SCALE GENOMIC DNA]</scope>
    <source>
        <strain evidence="2">DSM 43168</strain>
    </source>
</reference>
<protein>
    <submittedName>
        <fullName evidence="1">Uncharacterized protein</fullName>
    </submittedName>
</protein>
<dbReference type="AlphaFoldDB" id="A0A1C4VYT1"/>
<dbReference type="Proteomes" id="UP000183585">
    <property type="component" value="Unassembled WGS sequence"/>
</dbReference>
<dbReference type="RefSeq" id="WP_074473549.1">
    <property type="nucleotide sequence ID" value="NZ_FMCT01000003.1"/>
</dbReference>
<organism evidence="1 2">
    <name type="scientific">Micromonospora carbonacea</name>
    <dbReference type="NCBI Taxonomy" id="47853"/>
    <lineage>
        <taxon>Bacteria</taxon>
        <taxon>Bacillati</taxon>
        <taxon>Actinomycetota</taxon>
        <taxon>Actinomycetes</taxon>
        <taxon>Micromonosporales</taxon>
        <taxon>Micromonosporaceae</taxon>
        <taxon>Micromonospora</taxon>
    </lineage>
</organism>
<accession>A0A1C4VYT1</accession>